<evidence type="ECO:0000256" key="1">
    <source>
        <dbReference type="SAM" id="MobiDB-lite"/>
    </source>
</evidence>
<protein>
    <submittedName>
        <fullName evidence="3">Duf1620 domain-containing protein</fullName>
    </submittedName>
</protein>
<keyword evidence="2" id="KW-0472">Membrane</keyword>
<name>A0A167CAF9_COLIC</name>
<feature type="compositionally biased region" description="Low complexity" evidence="1">
    <location>
        <begin position="409"/>
        <end position="421"/>
    </location>
</feature>
<feature type="transmembrane region" description="Helical" evidence="2">
    <location>
        <begin position="274"/>
        <end position="299"/>
    </location>
</feature>
<sequence length="446" mass="47738">LLFEPSPLLPLVLLGFSRVALTHIIADPLSNPLRRDLTKMASSLRYVAGLAVLSSLANAKVYHMPEATTSFNFPLDQFNPQPTKAPAYAELRRRQASTTTTVLVAPDNTCGYISGRAGAAYTCGASATCIFFTAVNRNNPGRVACCDSEDCGARRTCYDARQISTSSLCDGGCLVDRFTLKCTNTARPYCNTISFSDNIFDYWCNTAENSTPQVASTTYEGQSARDWSPLALTGDSTSSSTTRPIASTSTITTDEETSTLPAPVPPVPEKSTPIGAIVGGVVGGVAVIALIGFGIWFLIRKKKQNPQGQQPPMNQPQMSYAQPPPQGSPSQYVATTHTQSFYDPKFGGQNGYPQSFGGTPPPPQQGGYQQSYFAGNMAPDRADTTSPGAVSQMTHNRLSMQPDSPNNTPGGFQQFGQQQQQQPPPPTIHEAPTSGDGHRGHMHELA</sequence>
<feature type="compositionally biased region" description="Polar residues" evidence="1">
    <location>
        <begin position="234"/>
        <end position="246"/>
    </location>
</feature>
<organism evidence="3 4">
    <name type="scientific">Colletotrichum incanum</name>
    <name type="common">Soybean anthracnose fungus</name>
    <dbReference type="NCBI Taxonomy" id="1573173"/>
    <lineage>
        <taxon>Eukaryota</taxon>
        <taxon>Fungi</taxon>
        <taxon>Dikarya</taxon>
        <taxon>Ascomycota</taxon>
        <taxon>Pezizomycotina</taxon>
        <taxon>Sordariomycetes</taxon>
        <taxon>Hypocreomycetidae</taxon>
        <taxon>Glomerellales</taxon>
        <taxon>Glomerellaceae</taxon>
        <taxon>Colletotrichum</taxon>
        <taxon>Colletotrichum spaethianum species complex</taxon>
    </lineage>
</organism>
<accession>A0A167CAF9</accession>
<dbReference type="Proteomes" id="UP000076584">
    <property type="component" value="Unassembled WGS sequence"/>
</dbReference>
<reference evidence="3 4" key="1">
    <citation type="submission" date="2015-06" db="EMBL/GenBank/DDBJ databases">
        <title>Survival trade-offs in plant roots during colonization by closely related pathogenic and mutualistic fungi.</title>
        <authorList>
            <person name="Hacquard S."/>
            <person name="Kracher B."/>
            <person name="Hiruma K."/>
            <person name="Weinman A."/>
            <person name="Muench P."/>
            <person name="Garrido Oter R."/>
            <person name="Ver Loren van Themaat E."/>
            <person name="Dallerey J.-F."/>
            <person name="Damm U."/>
            <person name="Henrissat B."/>
            <person name="Lespinet O."/>
            <person name="Thon M."/>
            <person name="Kemen E."/>
            <person name="McHardy A.C."/>
            <person name="Schulze-Lefert P."/>
            <person name="O'Connell R.J."/>
        </authorList>
    </citation>
    <scope>NUCLEOTIDE SEQUENCE [LARGE SCALE GENOMIC DNA]</scope>
    <source>
        <strain evidence="3 4">MAFF 238704</strain>
    </source>
</reference>
<feature type="compositionally biased region" description="Low complexity" evidence="1">
    <location>
        <begin position="305"/>
        <end position="318"/>
    </location>
</feature>
<feature type="region of interest" description="Disordered" evidence="1">
    <location>
        <begin position="215"/>
        <end position="270"/>
    </location>
</feature>
<dbReference type="AlphaFoldDB" id="A0A167CAF9"/>
<feature type="compositionally biased region" description="Basic and acidic residues" evidence="1">
    <location>
        <begin position="436"/>
        <end position="446"/>
    </location>
</feature>
<evidence type="ECO:0000256" key="2">
    <source>
        <dbReference type="SAM" id="Phobius"/>
    </source>
</evidence>
<evidence type="ECO:0000313" key="3">
    <source>
        <dbReference type="EMBL" id="KZL82337.1"/>
    </source>
</evidence>
<keyword evidence="2" id="KW-0812">Transmembrane</keyword>
<feature type="region of interest" description="Disordered" evidence="1">
    <location>
        <begin position="305"/>
        <end position="446"/>
    </location>
</feature>
<dbReference type="EMBL" id="LFIW01001441">
    <property type="protein sequence ID" value="KZL82337.1"/>
    <property type="molecule type" value="Genomic_DNA"/>
</dbReference>
<comment type="caution">
    <text evidence="3">The sequence shown here is derived from an EMBL/GenBank/DDBJ whole genome shotgun (WGS) entry which is preliminary data.</text>
</comment>
<proteinExistence type="predicted"/>
<feature type="compositionally biased region" description="Polar residues" evidence="1">
    <location>
        <begin position="328"/>
        <end position="341"/>
    </location>
</feature>
<gene>
    <name evidence="3" type="ORF">CI238_13211</name>
</gene>
<dbReference type="STRING" id="1573173.A0A167CAF9"/>
<keyword evidence="4" id="KW-1185">Reference proteome</keyword>
<keyword evidence="2" id="KW-1133">Transmembrane helix</keyword>
<feature type="compositionally biased region" description="Polar residues" evidence="1">
    <location>
        <begin position="384"/>
        <end position="408"/>
    </location>
</feature>
<feature type="non-terminal residue" evidence="3">
    <location>
        <position position="1"/>
    </location>
</feature>
<evidence type="ECO:0000313" key="4">
    <source>
        <dbReference type="Proteomes" id="UP000076584"/>
    </source>
</evidence>